<proteinExistence type="predicted"/>
<organism evidence="2 3">
    <name type="scientific">Fulvivirga imtechensis AK7</name>
    <dbReference type="NCBI Taxonomy" id="1237149"/>
    <lineage>
        <taxon>Bacteria</taxon>
        <taxon>Pseudomonadati</taxon>
        <taxon>Bacteroidota</taxon>
        <taxon>Cytophagia</taxon>
        <taxon>Cytophagales</taxon>
        <taxon>Fulvivirgaceae</taxon>
        <taxon>Fulvivirga</taxon>
    </lineage>
</organism>
<evidence type="ECO:0000256" key="1">
    <source>
        <dbReference type="SAM" id="SignalP"/>
    </source>
</evidence>
<keyword evidence="1" id="KW-0732">Signal</keyword>
<accession>L8JMV1</accession>
<dbReference type="STRING" id="1237149.C900_05890"/>
<gene>
    <name evidence="2" type="ORF">C900_05890</name>
</gene>
<feature type="signal peptide" evidence="1">
    <location>
        <begin position="1"/>
        <end position="20"/>
    </location>
</feature>
<name>L8JMV1_9BACT</name>
<evidence type="ECO:0000313" key="3">
    <source>
        <dbReference type="Proteomes" id="UP000011135"/>
    </source>
</evidence>
<comment type="caution">
    <text evidence="2">The sequence shown here is derived from an EMBL/GenBank/DDBJ whole genome shotgun (WGS) entry which is preliminary data.</text>
</comment>
<dbReference type="Pfam" id="PF13585">
    <property type="entry name" value="CHU_C"/>
    <property type="match status" value="1"/>
</dbReference>
<dbReference type="OrthoDB" id="1490014at2"/>
<dbReference type="AlphaFoldDB" id="L8JMV1"/>
<sequence length="893" mass="99731">MKKFLLIVLLILTSKGNSFASHIVGGEFELIYVSGNNYRLNLIIYFDEIYGNPGAKYSPTPIAWIFRKSDNVPMRQVALPFVSEELVQYTIPACADDATVKTTRMLFSSSISLNPEEFGDPDGYYIVWQRCCRNYNIVNIVSEDPNAGGIGAGQTFYLEIPPLIRNGERFINSSPQLFPPLSDYACVNRGYYADFKGKDVDGDSLVYTLVEPLNTPSADPHPQPPSTAPYPNTIWSDTYSLNNIVHGNPDLTISKDGLLRVTPTEPGIFVFAVKCEEFRDGEKIGEVRRDFQMVVIDCPPAGNQPDVAIELEDGTTYQEGDVLHFLADDSKCVRFTVEDSEGGKVSLKLDPVGYDEENFTITILDTSPSGDRLDAEVCFTDCPPTRDLPFEVSFIGLDNTCPQPLQDTVRLTVAITPPDNDIPVLRHKEDKDAGYSTAIQRTVVVNEASGGLKIVELLGQDANNDFMGMTVTSVDFELADYGMSVVEKTNIAGQNETWLEWNYDCQQVSFDGKTEFELRVVLEDEDDCLYEDPVVVDLFLEIILPYNSEPVIYSNKLGANPENYHLIETPLNEVISFDVRGTDMDGDFAVIEALAVGFEFSDFGINYNGVSGEGKSTPPQVPTQLNSTFTWNLLCERFNLAEQDSFRVYFMIEDFDKCEITNRDTLTVDFVLSPPVNTAPKLSVSSLNDLSVSPDSIHLIVGEEIDLRLKGVDQEADSIFLTLLNRDENAGYNFSDASGKGTTTSRFSWVTDCSVLAGQSEVFIPLTFRLEDAHCTDPMASELILIVHVKDIPGGSDVFLPPNIFTPNGDNINEYFGMYKLNVETQEEENILPVDNCGGKFERVVIYNRWGREVFSSSDRDFRWTGDDLASGVYYYMIKYSNQIYRGVVTMKY</sequence>
<evidence type="ECO:0008006" key="4">
    <source>
        <dbReference type="Google" id="ProtNLM"/>
    </source>
</evidence>
<dbReference type="eggNOG" id="COG3291">
    <property type="taxonomic scope" value="Bacteria"/>
</dbReference>
<dbReference type="Proteomes" id="UP000011135">
    <property type="component" value="Unassembled WGS sequence"/>
</dbReference>
<evidence type="ECO:0000313" key="2">
    <source>
        <dbReference type="EMBL" id="ELR68707.1"/>
    </source>
</evidence>
<reference evidence="2 3" key="1">
    <citation type="submission" date="2012-12" db="EMBL/GenBank/DDBJ databases">
        <title>Genome assembly of Fulvivirga imtechensis AK7.</title>
        <authorList>
            <person name="Nupur N."/>
            <person name="Khatri I."/>
            <person name="Kumar R."/>
            <person name="Subramanian S."/>
            <person name="Pinnaka A."/>
        </authorList>
    </citation>
    <scope>NUCLEOTIDE SEQUENCE [LARGE SCALE GENOMIC DNA]</scope>
    <source>
        <strain evidence="2 3">AK7</strain>
    </source>
</reference>
<dbReference type="EMBL" id="AMZN01000095">
    <property type="protein sequence ID" value="ELR68707.1"/>
    <property type="molecule type" value="Genomic_DNA"/>
</dbReference>
<keyword evidence="3" id="KW-1185">Reference proteome</keyword>
<dbReference type="RefSeq" id="WP_009582971.1">
    <property type="nucleotide sequence ID" value="NZ_AMZN01000095.1"/>
</dbReference>
<protein>
    <recommendedName>
        <fullName evidence="4">Gliding motility-associated C-terminal domain-containing protein</fullName>
    </recommendedName>
</protein>
<dbReference type="PATRIC" id="fig|1237149.3.peg.5208"/>
<feature type="chain" id="PRO_5003994076" description="Gliding motility-associated C-terminal domain-containing protein" evidence="1">
    <location>
        <begin position="21"/>
        <end position="893"/>
    </location>
</feature>